<feature type="region of interest" description="Disordered" evidence="3">
    <location>
        <begin position="491"/>
        <end position="512"/>
    </location>
</feature>
<keyword evidence="2" id="KW-0722">Serine protease inhibitor</keyword>
<organism evidence="6 7">
    <name type="scientific">Cephus cinctus</name>
    <name type="common">Wheat stem sawfly</name>
    <dbReference type="NCBI Taxonomy" id="211228"/>
    <lineage>
        <taxon>Eukaryota</taxon>
        <taxon>Metazoa</taxon>
        <taxon>Ecdysozoa</taxon>
        <taxon>Arthropoda</taxon>
        <taxon>Hexapoda</taxon>
        <taxon>Insecta</taxon>
        <taxon>Pterygota</taxon>
        <taxon>Neoptera</taxon>
        <taxon>Endopterygota</taxon>
        <taxon>Hymenoptera</taxon>
        <taxon>Cephoidea</taxon>
        <taxon>Cephidae</taxon>
        <taxon>Cephus</taxon>
    </lineage>
</organism>
<dbReference type="SUPFAM" id="SSF56574">
    <property type="entry name" value="Serpins"/>
    <property type="match status" value="2"/>
</dbReference>
<feature type="signal peptide" evidence="4">
    <location>
        <begin position="1"/>
        <end position="19"/>
    </location>
</feature>
<dbReference type="InterPro" id="IPR042185">
    <property type="entry name" value="Serpin_sf_2"/>
</dbReference>
<dbReference type="Proteomes" id="UP000694920">
    <property type="component" value="Unplaced"/>
</dbReference>
<evidence type="ECO:0000256" key="2">
    <source>
        <dbReference type="ARBA" id="ARBA00022900"/>
    </source>
</evidence>
<gene>
    <name evidence="7" type="primary">LOC107269471</name>
</gene>
<evidence type="ECO:0000313" key="7">
    <source>
        <dbReference type="RefSeq" id="XP_015598830.1"/>
    </source>
</evidence>
<feature type="domain" description="Serpin" evidence="5">
    <location>
        <begin position="642"/>
        <end position="855"/>
    </location>
</feature>
<protein>
    <submittedName>
        <fullName evidence="7">Mucin-5AC isoform X1</fullName>
    </submittedName>
</protein>
<sequence length="861" mass="92980">MEITLRIILLQLTSILVRAQYNGDTFPLWLEPVIQRPVDIMTDVVNDLGVRILQQYTNDGNVAFSPTGAGFVLAALYEGSAGRGNEEIAEALGLPRDRDIMRVGLRDVHRRLRSYLSADGFLGGLTLNKENTKLRPEYEDILRFYGFDLSSIEPEENNVTSVSEDMTTTPMSVSSEIIINETTTTDGPSTDESMTDAPTTLINQENSTETSTNENVVTITPEVSTSASEVTTQPDASLNVTESPTTMASSIEDFSVVTNLSSLPERVTVATTMPVSVTAETVTIASRFSETTLNSLASISTTITSQDQSSLTTEIPSMESTTAEISTENSTTVSTTTVPATTTVTITTGPPTTSTPVPDTSVETLPPLTTPGQMDSSAAIVSQTTITSTSTEQPTTSIPETTSMGTTPGTTAVPNTSPADTTSAEDALITSRQQVSTTMIVDTTITTDAASTDSTSIDPMALGTPNSESMSTTLGTTSTIQDAITTMMMDPTSDSPLASLTASTDPTTNSAPLNEATITSQAQSNPTVTEDPVMKILLESTTASTDTTVVTTTGVNVNKNTTEIPDMTSTSPASDSTMTIPMETTLPPTESSLSGQIRRRSTRSPRGYFSNFPDEGIWMQDLGFWRDYIPGTGEATVRDSTELSFLVNGCDVTSVSAAAYTAVLPFAYLPSIQAVALEFPLDDPRYNILLLLPTERGGTHRLSRDLSTLTIRQLRRELQPTWVRATIPSFMLRGFVTLTPFLQRLGIRDVFEPRSADLSPMTPDLGVYARDIQQSIGVNIRNYMKPDRTHSRESLYYEPPLILPARRNFYRFLHPGNGLFERAGPVSFTAEHPFLYFIIDAQTAVSLIAGRIDDPLNSRIL</sequence>
<feature type="region of interest" description="Disordered" evidence="3">
    <location>
        <begin position="560"/>
        <end position="579"/>
    </location>
</feature>
<dbReference type="GO" id="GO:0004867">
    <property type="term" value="F:serine-type endopeptidase inhibitor activity"/>
    <property type="evidence" value="ECO:0007669"/>
    <property type="project" value="UniProtKB-KW"/>
</dbReference>
<evidence type="ECO:0000256" key="4">
    <source>
        <dbReference type="SAM" id="SignalP"/>
    </source>
</evidence>
<feature type="compositionally biased region" description="Polar residues" evidence="3">
    <location>
        <begin position="412"/>
        <end position="424"/>
    </location>
</feature>
<feature type="compositionally biased region" description="Polar residues" evidence="3">
    <location>
        <begin position="586"/>
        <end position="595"/>
    </location>
</feature>
<name>A0AAJ7C1A0_CEPCN</name>
<dbReference type="GO" id="GO:0005615">
    <property type="term" value="C:extracellular space"/>
    <property type="evidence" value="ECO:0007669"/>
    <property type="project" value="InterPro"/>
</dbReference>
<feature type="chain" id="PRO_5042515195" evidence="4">
    <location>
        <begin position="20"/>
        <end position="861"/>
    </location>
</feature>
<evidence type="ECO:0000256" key="1">
    <source>
        <dbReference type="ARBA" id="ARBA00022690"/>
    </source>
</evidence>
<feature type="region of interest" description="Disordered" evidence="3">
    <location>
        <begin position="584"/>
        <end position="606"/>
    </location>
</feature>
<proteinExistence type="predicted"/>
<keyword evidence="4" id="KW-0732">Signal</keyword>
<feature type="compositionally biased region" description="Polar residues" evidence="3">
    <location>
        <begin position="567"/>
        <end position="579"/>
    </location>
</feature>
<dbReference type="Gene3D" id="3.30.497.10">
    <property type="entry name" value="Antithrombin, subunit I, domain 2"/>
    <property type="match status" value="2"/>
</dbReference>
<dbReference type="PANTHER" id="PTHR11461">
    <property type="entry name" value="SERINE PROTEASE INHIBITOR, SERPIN"/>
    <property type="match status" value="1"/>
</dbReference>
<dbReference type="KEGG" id="ccin:107269471"/>
<dbReference type="InterPro" id="IPR036186">
    <property type="entry name" value="Serpin_sf"/>
</dbReference>
<evidence type="ECO:0000256" key="3">
    <source>
        <dbReference type="SAM" id="MobiDB-lite"/>
    </source>
</evidence>
<accession>A0AAJ7C1A0</accession>
<feature type="compositionally biased region" description="Polar residues" evidence="3">
    <location>
        <begin position="492"/>
        <end position="512"/>
    </location>
</feature>
<dbReference type="PANTHER" id="PTHR11461:SF130">
    <property type="entry name" value="SERPIN 85F"/>
    <property type="match status" value="1"/>
</dbReference>
<feature type="region of interest" description="Disordered" evidence="3">
    <location>
        <begin position="386"/>
        <end position="424"/>
    </location>
</feature>
<dbReference type="AlphaFoldDB" id="A0AAJ7C1A0"/>
<dbReference type="InterPro" id="IPR023796">
    <property type="entry name" value="Serpin_dom"/>
</dbReference>
<evidence type="ECO:0000259" key="5">
    <source>
        <dbReference type="Pfam" id="PF00079"/>
    </source>
</evidence>
<dbReference type="Gene3D" id="2.30.39.10">
    <property type="entry name" value="Alpha-1-antitrypsin, domain 1"/>
    <property type="match status" value="1"/>
</dbReference>
<dbReference type="InterPro" id="IPR000215">
    <property type="entry name" value="Serpin_fam"/>
</dbReference>
<feature type="compositionally biased region" description="Low complexity" evidence="3">
    <location>
        <begin position="386"/>
        <end position="411"/>
    </location>
</feature>
<dbReference type="Pfam" id="PF00079">
    <property type="entry name" value="Serpin"/>
    <property type="match status" value="1"/>
</dbReference>
<keyword evidence="6" id="KW-1185">Reference proteome</keyword>
<dbReference type="InterPro" id="IPR042178">
    <property type="entry name" value="Serpin_sf_1"/>
</dbReference>
<evidence type="ECO:0000313" key="6">
    <source>
        <dbReference type="Proteomes" id="UP000694920"/>
    </source>
</evidence>
<dbReference type="RefSeq" id="XP_015598830.1">
    <property type="nucleotide sequence ID" value="XM_015743344.1"/>
</dbReference>
<reference evidence="7" key="1">
    <citation type="submission" date="2025-08" db="UniProtKB">
        <authorList>
            <consortium name="RefSeq"/>
        </authorList>
    </citation>
    <scope>IDENTIFICATION</scope>
</reference>
<keyword evidence="1" id="KW-0646">Protease inhibitor</keyword>
<dbReference type="GeneID" id="107269471"/>